<dbReference type="CDD" id="cd05930">
    <property type="entry name" value="A_NRPS"/>
    <property type="match status" value="1"/>
</dbReference>
<feature type="domain" description="Carrier" evidence="5">
    <location>
        <begin position="956"/>
        <end position="1031"/>
    </location>
</feature>
<dbReference type="GO" id="GO:0072330">
    <property type="term" value="P:monocarboxylic acid biosynthetic process"/>
    <property type="evidence" value="ECO:0007669"/>
    <property type="project" value="UniProtKB-ARBA"/>
</dbReference>
<dbReference type="Gene3D" id="3.40.50.1820">
    <property type="entry name" value="alpha/beta hydrolase"/>
    <property type="match status" value="1"/>
</dbReference>
<feature type="compositionally biased region" description="Low complexity" evidence="4">
    <location>
        <begin position="3070"/>
        <end position="3079"/>
    </location>
</feature>
<name>W7IKK0_9PSEU</name>
<dbReference type="GO" id="GO:0043041">
    <property type="term" value="P:amino acid activation for nonribosomal peptide biosynthetic process"/>
    <property type="evidence" value="ECO:0007669"/>
    <property type="project" value="TreeGrafter"/>
</dbReference>
<dbReference type="CDD" id="cd19540">
    <property type="entry name" value="LCL_NRPS-like"/>
    <property type="match status" value="2"/>
</dbReference>
<comment type="cofactor">
    <cofactor evidence="1">
        <name>pantetheine 4'-phosphate</name>
        <dbReference type="ChEBI" id="CHEBI:47942"/>
    </cofactor>
</comment>
<dbReference type="eggNOG" id="COG1020">
    <property type="taxonomic scope" value="Bacteria"/>
</dbReference>
<evidence type="ECO:0000256" key="1">
    <source>
        <dbReference type="ARBA" id="ARBA00001957"/>
    </source>
</evidence>
<dbReference type="PANTHER" id="PTHR45527:SF1">
    <property type="entry name" value="FATTY ACID SYNTHASE"/>
    <property type="match status" value="1"/>
</dbReference>
<dbReference type="SUPFAM" id="SSF56801">
    <property type="entry name" value="Acetyl-CoA synthetase-like"/>
    <property type="match status" value="3"/>
</dbReference>
<dbReference type="Gene3D" id="1.10.1200.10">
    <property type="entry name" value="ACP-like"/>
    <property type="match status" value="2"/>
</dbReference>
<dbReference type="InterPro" id="IPR006162">
    <property type="entry name" value="Ppantetheine_attach_site"/>
</dbReference>
<dbReference type="OrthoDB" id="2472181at2"/>
<dbReference type="EMBL" id="AYXG01000139">
    <property type="protein sequence ID" value="EWC60858.1"/>
    <property type="molecule type" value="Genomic_DNA"/>
</dbReference>
<sequence length="3190" mass="335397">MHRSPIEDVLPLAPLQEGLLFHARYDERAADVYTVQFSFDLTGPWDAALLRTAARALVARHAALRACFQHAGLDTPVQLVLREVEVPWAEVDLGGLPEDEQRSELDRVLLGERERRFDVARPPLLRWTLVRLGARRSRLVLTHHHLILDGWSIPVLVRELFALYADGGHAGGLPDAQPLRNYFAWLTAQDRDAAATAWRHELSGVDTPTLVAPDAGSRTPVPPGLLTAELPEGTTSGLAAAARGWGLTLNTVVQGAWAVVLGAITGRDEVVFGATVSGRPAEVPGIETTTGLFINTVPVRVPLPPAARLTGVLRGVQERQAGLVAHQHLALAEIQRGTGTLFDTVVVFENYPVGADPFAAPDGLRVTGVEGRDAVHYPLALTAAPGPRLLLRLHHQPDLVDDAAARRVLARLEHVLGTFAAGEDLPLGRVHALPPGEREHVLAHWNDTAAPVPAVSAAELVAARAAATPGSTAVVSGGDRLTHAELDERAGRLARLLVEHGAAPERPVAVVLPRSADLVVALLAVLRAGATWLPIDPDHPAERVRFVLADARPAVVLTTSDSPAAANHPPAILLDDPATRRALGEGTALPARAVEADQAAYVLHTSGSTGTPKGVVVSQANLVNLLLGMARRWGLGPDDRFLAVTTTGFDISLLELLLPLVVGARVVVCPGAALLTPALLAEQLDSGGITAVQATPTLLGPLVAAHPGSLAGVRVLVGGEALPAALADRLAACAASVTNVYGPTETTIWSTCAEVVPGRSAPPIGLPLPNTRAHVLDAALRPCPPGAVGELHLGGAGVARGYLGRPALTAERFVADPFGPPGSRLYRTGDLVRRRPDGELEFLGRSDDQLKVRGFRVEPGEVEAALAGHPDVARVVVGAAPDRYGDPRLVAHLVPAPGRVPDPSALRAHARTLLPDHLVPAAFVVLDALPTTPNGKLDRAALPAARPVAAAGPSRGPREPREELLCALFAEVLGVARVGIDDDFFALGGHSLLATRLVGRIRGAFDADLDVRALFEAPTVARLAPAVGAAGAGPARTGPRRAPRPERVPLSFAQRRLWFLDQYEGAGSEYHVHGVLRLSGPLDREALRAALTDVVQRHESLRTVFPVEDGEPHQHVLPTAVGCPDLSIVDIEAAALPAALAEHLAAPFDLASGPVLRTTLFALGPREHVLLLVVHHIAADGWSMTPLGNDLSRAYGARCAGAPPQWAPLPVQYADHALWQRAELSSEDGRAGAALEFWTGRLSGLPDELALPRDHPRPARPGRGGARTPLWLDERLHRLLAGLARENRASLFMVLHASLATLLTRLGAGTDIPVGTPVAGRADDALDDLVGLFVNTLVLRVDTGGDPTFRELLARARAADLDAYAHQDVPFERLVEVLNPARSTARHPLFQVMLALQPAAPPAPRLTGLRVVVDDVDSATAKFDLLVTLTERHAPDGTPAGVAGFLEHSTDLFDPDTAHRLADRLVRVLRAVAAEPDLPISRVDVLGRAERRQVLLEWNDTGRATGAATLPELFDAAVARHPDVPAVVAGGAGEVVLTHAELHARANRLAHLLLARGAGPERLVGLALPRSPDLVVALLAVLKAGAAYLPLDPEYPVERTAFTLADAAPLVVLATRGTADRLPATAGVPVLVLDAEDVVDDLARQRADAPGTADLPAPLSPANPAYVIYTSGSTGRPKGVVFPAGALVNLITWQLAAVPVWPGKRTALFAATGFDASAQEVASALASAKTLVVPDTETRRNAAELLRWLDRHRVNELFAPAVVLEALCDAAAELGRDPGALTDVMQAGEALSVRGEVREFYRRHPEWTLRNWYGPTETHVVTAHALTGGAADWPVRVGIGGPIDNTGCHVLDDRLRPVPIGVPGELYLGGAQVARGYLGRPGLTAQRFVAAPFGPPGERVYRTGDLVRWRADGTLDFLGRVDHQVKIRGFRVEPGEVEAALAGHPDVARAAVLAVPVTRGGAVEQRLVGYVVPRAGTTPTAAALRGHLADRLPDYLVPAAFVRLAALPTTPSGKVDRTALPAPDLTPDGSGRGPRTPREAVLCELFAEVLGVARVGVDDGFFDLGGHSLLATRLVSRVRAVLGVELAVRAVFEAPTAALLAGRLDGTAGAARPAPAPATRPRVLPLSAAQQRLWFLDRVEDLGATYHIPLVLRLTGGLDRAALRAALDDVVARHESLRTVFPVVDGHPRQEVLDPGPVAWTEAETGGDGVAAALAEQVATPFDLATEPPVRAALFAVGPDEHVLLVVLHHIGADGWSLTPLARDLSAAYAARRAGAAPGFAPLPVQYADYALWQRDLLAADSPHLAHWTAVLAGLPDEIPLPADRPRPPVASHRGGEVAFGIPAEQHAALRALARGTGTTLFMVLHAGLALLLSRLGGGDDIPVGTPVAGRTDDALDELVGCFVNMLVLRTDTSGDPSFRDLLGRVRETDLAAYAHAELPFERLVEALAPPRSLARHPVFQVMLGLQNTPEPVLDLPGLAVAAEPVAVGSARFDLSFGFAERGDGLEGVLEFNADLFDPATAAGIADRLARLLAAVAADPDTPVRQVELLTAGERALLLEQGRGVVRPVPPVDLADVVAGVAAAHPGLPAVRTADTTVSYAELVDRADRLARLLVARGAGPERFVAVALPRGPELVVALLAVQRAGAAHLPLDPAFPPERTAHMLSDAEPVLVITDEATAGALPAVGVPRLALDAARTRAELAGAPPCAFPRAVPSNAAYAIYTSGSTGLPKGVVVPRGALANFLAALADHVPLSTEDRWLAVTTVAFDIAALELFLPLAHGACVVLADRDTVRDPARLLALARRAGVTVAQATPSLWQTVLDAADEEGDRDALSGVRVLSGGEALPAALAARLRARAASAVNLYGPTETTIWSTLAHLGADERAPGIGEPIANTRVLVLDRALRPVPPGVVGELYLAGAGVARGYHRRPGLTAERFVADPGGGPGERAYRTGDLVRWTGSGRLEFLGRADEQLKVRGFRVEPGEVEAALAGHALVGRAVVVARESGDGHRRLVGYVTAAGARAVDPAAVREHAARVLPEHMVPVVVVLDAFPTTANGKVDRRALPAPDPRGAAPDRAPRTPAELALCELFADVLGVAEAGVHDDFFALGGDSVLTLRLTGRAGRAGLPLTPRDVFVHRTPAALAAVAAAADRQAPEADPEDTGAPLVELSAFQRGRLAAAIEAEWEAPR</sequence>
<dbReference type="Gene3D" id="2.30.38.10">
    <property type="entry name" value="Luciferase, Domain 3"/>
    <property type="match status" value="3"/>
</dbReference>
<accession>W7IKK0</accession>
<dbReference type="FunFam" id="3.30.300.30:FF:000010">
    <property type="entry name" value="Enterobactin synthetase component F"/>
    <property type="match status" value="1"/>
</dbReference>
<dbReference type="Gene3D" id="3.30.559.10">
    <property type="entry name" value="Chloramphenicol acetyltransferase-like domain"/>
    <property type="match status" value="3"/>
</dbReference>
<gene>
    <name evidence="6" type="ORF">UO65_3788</name>
</gene>
<dbReference type="PROSITE" id="PS00455">
    <property type="entry name" value="AMP_BINDING"/>
    <property type="match status" value="2"/>
</dbReference>
<dbReference type="GO" id="GO:0005829">
    <property type="term" value="C:cytosol"/>
    <property type="evidence" value="ECO:0007669"/>
    <property type="project" value="TreeGrafter"/>
</dbReference>
<dbReference type="InterPro" id="IPR020806">
    <property type="entry name" value="PKS_PP-bd"/>
</dbReference>
<feature type="region of interest" description="Disordered" evidence="4">
    <location>
        <begin position="3059"/>
        <end position="3079"/>
    </location>
</feature>
<dbReference type="EC" id="2.7.7.-" evidence="6"/>
<evidence type="ECO:0000313" key="7">
    <source>
        <dbReference type="Proteomes" id="UP000019277"/>
    </source>
</evidence>
<dbReference type="PROSITE" id="PS50075">
    <property type="entry name" value="CARRIER"/>
    <property type="match status" value="3"/>
</dbReference>
<dbReference type="NCBIfam" id="NF003417">
    <property type="entry name" value="PRK04813.1"/>
    <property type="match status" value="3"/>
</dbReference>
<dbReference type="GO" id="GO:0008610">
    <property type="term" value="P:lipid biosynthetic process"/>
    <property type="evidence" value="ECO:0007669"/>
    <property type="project" value="UniProtKB-ARBA"/>
</dbReference>
<dbReference type="Pfam" id="PF00668">
    <property type="entry name" value="Condensation"/>
    <property type="match status" value="3"/>
</dbReference>
<dbReference type="Pfam" id="PF13193">
    <property type="entry name" value="AMP-binding_C"/>
    <property type="match status" value="3"/>
</dbReference>
<keyword evidence="6" id="KW-0808">Transferase</keyword>
<dbReference type="RefSeq" id="WP_052021333.1">
    <property type="nucleotide sequence ID" value="NZ_AYXG01000139.1"/>
</dbReference>
<keyword evidence="3" id="KW-0597">Phosphoprotein</keyword>
<feature type="domain" description="Carrier" evidence="5">
    <location>
        <begin position="3078"/>
        <end position="3152"/>
    </location>
</feature>
<dbReference type="GO" id="GO:0016779">
    <property type="term" value="F:nucleotidyltransferase activity"/>
    <property type="evidence" value="ECO:0007669"/>
    <property type="project" value="UniProtKB-KW"/>
</dbReference>
<dbReference type="FunFam" id="2.30.38.10:FF:000001">
    <property type="entry name" value="Non-ribosomal peptide synthetase PvdI"/>
    <property type="match status" value="3"/>
</dbReference>
<keyword evidence="7" id="KW-1185">Reference proteome</keyword>
<dbReference type="InterPro" id="IPR000873">
    <property type="entry name" value="AMP-dep_synth/lig_dom"/>
</dbReference>
<dbReference type="FunFam" id="1.10.1200.10:FF:000016">
    <property type="entry name" value="Non-ribosomal peptide synthase"/>
    <property type="match status" value="2"/>
</dbReference>
<feature type="domain" description="Carrier" evidence="5">
    <location>
        <begin position="2033"/>
        <end position="2108"/>
    </location>
</feature>
<evidence type="ECO:0000256" key="4">
    <source>
        <dbReference type="SAM" id="MobiDB-lite"/>
    </source>
</evidence>
<dbReference type="Gene3D" id="3.40.50.980">
    <property type="match status" value="6"/>
</dbReference>
<organism evidence="6 7">
    <name type="scientific">Actinokineospora spheciospongiae</name>
    <dbReference type="NCBI Taxonomy" id="909613"/>
    <lineage>
        <taxon>Bacteria</taxon>
        <taxon>Bacillati</taxon>
        <taxon>Actinomycetota</taxon>
        <taxon>Actinomycetes</taxon>
        <taxon>Pseudonocardiales</taxon>
        <taxon>Pseudonocardiaceae</taxon>
        <taxon>Actinokineospora</taxon>
    </lineage>
</organism>
<evidence type="ECO:0000256" key="2">
    <source>
        <dbReference type="ARBA" id="ARBA00022450"/>
    </source>
</evidence>
<dbReference type="InterPro" id="IPR010071">
    <property type="entry name" value="AA_adenyl_dom"/>
</dbReference>
<dbReference type="Proteomes" id="UP000019277">
    <property type="component" value="Unassembled WGS sequence"/>
</dbReference>
<dbReference type="InterPro" id="IPR029058">
    <property type="entry name" value="AB_hydrolase_fold"/>
</dbReference>
<dbReference type="FunFam" id="3.40.50.12780:FF:000012">
    <property type="entry name" value="Non-ribosomal peptide synthetase"/>
    <property type="match status" value="2"/>
</dbReference>
<comment type="caution">
    <text evidence="6">The sequence shown here is derived from an EMBL/GenBank/DDBJ whole genome shotgun (WGS) entry which is preliminary data.</text>
</comment>
<dbReference type="STRING" id="909613.UO65_3788"/>
<dbReference type="SMART" id="SM00823">
    <property type="entry name" value="PKS_PP"/>
    <property type="match status" value="3"/>
</dbReference>
<dbReference type="InterPro" id="IPR020845">
    <property type="entry name" value="AMP-binding_CS"/>
</dbReference>
<feature type="region of interest" description="Disordered" evidence="4">
    <location>
        <begin position="2013"/>
        <end position="2036"/>
    </location>
</feature>
<dbReference type="InterPro" id="IPR036736">
    <property type="entry name" value="ACP-like_sf"/>
</dbReference>
<dbReference type="InterPro" id="IPR025110">
    <property type="entry name" value="AMP-bd_C"/>
</dbReference>
<dbReference type="InterPro" id="IPR009081">
    <property type="entry name" value="PP-bd_ACP"/>
</dbReference>
<dbReference type="SUPFAM" id="SSF47336">
    <property type="entry name" value="ACP-like"/>
    <property type="match status" value="3"/>
</dbReference>
<evidence type="ECO:0000259" key="5">
    <source>
        <dbReference type="PROSITE" id="PS50075"/>
    </source>
</evidence>
<reference evidence="6 7" key="1">
    <citation type="journal article" date="2014" name="Genome Announc.">
        <title>Draft Genome Sequence of the Antitrypanosomally Active Sponge-Associated Bacterium Actinokineospora sp. Strain EG49.</title>
        <authorList>
            <person name="Harjes J."/>
            <person name="Ryu T."/>
            <person name="Abdelmohsen U.R."/>
            <person name="Moitinho-Silva L."/>
            <person name="Horn H."/>
            <person name="Ravasi T."/>
            <person name="Hentschel U."/>
        </authorList>
    </citation>
    <scope>NUCLEOTIDE SEQUENCE [LARGE SCALE GENOMIC DNA]</scope>
    <source>
        <strain evidence="6 7">EG49</strain>
    </source>
</reference>
<dbReference type="Pfam" id="PF00550">
    <property type="entry name" value="PP-binding"/>
    <property type="match status" value="3"/>
</dbReference>
<dbReference type="PANTHER" id="PTHR45527">
    <property type="entry name" value="NONRIBOSOMAL PEPTIDE SYNTHETASE"/>
    <property type="match status" value="1"/>
</dbReference>
<dbReference type="Gene3D" id="3.30.300.30">
    <property type="match status" value="3"/>
</dbReference>
<dbReference type="InterPro" id="IPR001242">
    <property type="entry name" value="Condensation_dom"/>
</dbReference>
<dbReference type="Pfam" id="PF00501">
    <property type="entry name" value="AMP-binding"/>
    <property type="match status" value="3"/>
</dbReference>
<keyword evidence="2" id="KW-0596">Phosphopantetheine</keyword>
<keyword evidence="6" id="KW-0548">Nucleotidyltransferase</keyword>
<evidence type="ECO:0000313" key="6">
    <source>
        <dbReference type="EMBL" id="EWC60858.1"/>
    </source>
</evidence>
<dbReference type="PATRIC" id="fig|909613.9.peg.3789"/>
<dbReference type="GO" id="GO:0044550">
    <property type="term" value="P:secondary metabolite biosynthetic process"/>
    <property type="evidence" value="ECO:0007669"/>
    <property type="project" value="UniProtKB-ARBA"/>
</dbReference>
<dbReference type="Gene3D" id="3.30.559.30">
    <property type="entry name" value="Nonribosomal peptide synthetase, condensation domain"/>
    <property type="match status" value="3"/>
</dbReference>
<dbReference type="InterPro" id="IPR023213">
    <property type="entry name" value="CAT-like_dom_sf"/>
</dbReference>
<proteinExistence type="predicted"/>
<dbReference type="SUPFAM" id="SSF52777">
    <property type="entry name" value="CoA-dependent acyltransferases"/>
    <property type="match status" value="6"/>
</dbReference>
<dbReference type="PROSITE" id="PS00012">
    <property type="entry name" value="PHOSPHOPANTETHEINE"/>
    <property type="match status" value="3"/>
</dbReference>
<dbReference type="GO" id="GO:0031177">
    <property type="term" value="F:phosphopantetheine binding"/>
    <property type="evidence" value="ECO:0007669"/>
    <property type="project" value="InterPro"/>
</dbReference>
<dbReference type="CDD" id="cd19543">
    <property type="entry name" value="DCL_NRPS"/>
    <property type="match status" value="1"/>
</dbReference>
<dbReference type="FunFam" id="3.40.50.980:FF:000001">
    <property type="entry name" value="Non-ribosomal peptide synthetase"/>
    <property type="match status" value="3"/>
</dbReference>
<dbReference type="InterPro" id="IPR045851">
    <property type="entry name" value="AMP-bd_C_sf"/>
</dbReference>
<protein>
    <submittedName>
        <fullName evidence="6">Siderophore biosynthesis non-ribosomal peptide synthetase module</fullName>
        <ecNumber evidence="6">2.7.7.-</ecNumber>
    </submittedName>
</protein>
<dbReference type="NCBIfam" id="TIGR01733">
    <property type="entry name" value="AA-adenyl-dom"/>
    <property type="match status" value="3"/>
</dbReference>
<evidence type="ECO:0000256" key="3">
    <source>
        <dbReference type="ARBA" id="ARBA00022553"/>
    </source>
</evidence>